<feature type="region of interest" description="Disordered" evidence="1">
    <location>
        <begin position="212"/>
        <end position="321"/>
    </location>
</feature>
<evidence type="ECO:0000313" key="2">
    <source>
        <dbReference type="EMBL" id="MPA67813.1"/>
    </source>
</evidence>
<dbReference type="PANTHER" id="PTHR37733">
    <property type="entry name" value="SMAD/FHA DOMAIN-CONTAINING PROTEIN"/>
    <property type="match status" value="1"/>
</dbReference>
<name>A0A5B7BKW5_DAVIN</name>
<feature type="compositionally biased region" description="Basic residues" evidence="1">
    <location>
        <begin position="267"/>
        <end position="276"/>
    </location>
</feature>
<dbReference type="CDD" id="cd22671">
    <property type="entry name" value="FHA_APTX-like"/>
    <property type="match status" value="1"/>
</dbReference>
<dbReference type="PANTHER" id="PTHR37733:SF1">
    <property type="entry name" value="SMAD_FHA DOMAIN-CONTAINING PROTEIN"/>
    <property type="match status" value="1"/>
</dbReference>
<gene>
    <name evidence="2" type="ORF">Din_037254</name>
</gene>
<feature type="compositionally biased region" description="Basic and acidic residues" evidence="1">
    <location>
        <begin position="253"/>
        <end position="266"/>
    </location>
</feature>
<dbReference type="EMBL" id="GHES01037254">
    <property type="protein sequence ID" value="MPA67813.1"/>
    <property type="molecule type" value="Transcribed_RNA"/>
</dbReference>
<evidence type="ECO:0000256" key="1">
    <source>
        <dbReference type="SAM" id="MobiDB-lite"/>
    </source>
</evidence>
<dbReference type="SUPFAM" id="SSF49879">
    <property type="entry name" value="SMAD/FHA domain"/>
    <property type="match status" value="1"/>
</dbReference>
<dbReference type="Gene3D" id="2.60.200.20">
    <property type="match status" value="1"/>
</dbReference>
<protein>
    <submittedName>
        <fullName evidence="2">Uncharacterized protein</fullName>
    </submittedName>
</protein>
<accession>A0A5B7BKW5</accession>
<proteinExistence type="predicted"/>
<dbReference type="InterPro" id="IPR008984">
    <property type="entry name" value="SMAD_FHA_dom_sf"/>
</dbReference>
<organism evidence="2">
    <name type="scientific">Davidia involucrata</name>
    <name type="common">Dove tree</name>
    <dbReference type="NCBI Taxonomy" id="16924"/>
    <lineage>
        <taxon>Eukaryota</taxon>
        <taxon>Viridiplantae</taxon>
        <taxon>Streptophyta</taxon>
        <taxon>Embryophyta</taxon>
        <taxon>Tracheophyta</taxon>
        <taxon>Spermatophyta</taxon>
        <taxon>Magnoliopsida</taxon>
        <taxon>eudicotyledons</taxon>
        <taxon>Gunneridae</taxon>
        <taxon>Pentapetalae</taxon>
        <taxon>asterids</taxon>
        <taxon>Cornales</taxon>
        <taxon>Nyssaceae</taxon>
        <taxon>Davidia</taxon>
    </lineage>
</organism>
<feature type="compositionally biased region" description="Acidic residues" evidence="1">
    <location>
        <begin position="294"/>
        <end position="321"/>
    </location>
</feature>
<sequence>MEIAGEDGSKTLLKDGFKREFGRGFGFDSSDRTVSRLHVSFQLRRDENQTAPNSKTRVFFEVLGKNPIWVCNRANGEIRVFRRFERGEMEGGDMFCVSAKKPKWFTLKRIEFEGADENEMKSELGNENELAESLKSSSGLGGVAGLELESVDVSDIDPVKEFGFLVIGHEFENYPRQMIHDAKNWDWFLEEPKRDSEDDEILEKRRKYGVRRKREKAEGNGDDDWMGESEDDKESITRLKKAQRTNYSTVSTRSKDHGKPIKDTRISKHSAQKKAIRANEEDENDDTLGGFIVIEDDVEEEEEEEEEEEDCDEYSDEEIED</sequence>
<feature type="compositionally biased region" description="Acidic residues" evidence="1">
    <location>
        <begin position="220"/>
        <end position="233"/>
    </location>
</feature>
<reference evidence="2" key="1">
    <citation type="submission" date="2019-08" db="EMBL/GenBank/DDBJ databases">
        <title>Reference gene set and small RNA set construction with multiple tissues from Davidia involucrata Baill.</title>
        <authorList>
            <person name="Yang H."/>
            <person name="Zhou C."/>
            <person name="Li G."/>
            <person name="Wang J."/>
            <person name="Gao P."/>
            <person name="Wang M."/>
            <person name="Wang R."/>
            <person name="Zhao Y."/>
        </authorList>
    </citation>
    <scope>NUCLEOTIDE SEQUENCE</scope>
    <source>
        <tissue evidence="2">Mixed with DoveR01_LX</tissue>
    </source>
</reference>
<dbReference type="AlphaFoldDB" id="A0A5B7BKW5"/>